<dbReference type="Proteomes" id="UP001470230">
    <property type="component" value="Unassembled WGS sequence"/>
</dbReference>
<feature type="compositionally biased region" description="Pro residues" evidence="1">
    <location>
        <begin position="103"/>
        <end position="113"/>
    </location>
</feature>
<protein>
    <recommendedName>
        <fullName evidence="4">DRBM domain-containing protein</fullName>
    </recommendedName>
</protein>
<gene>
    <name evidence="2" type="ORF">M9Y10_034588</name>
</gene>
<feature type="region of interest" description="Disordered" evidence="1">
    <location>
        <begin position="81"/>
        <end position="121"/>
    </location>
</feature>
<evidence type="ECO:0000256" key="1">
    <source>
        <dbReference type="SAM" id="MobiDB-lite"/>
    </source>
</evidence>
<keyword evidence="3" id="KW-1185">Reference proteome</keyword>
<evidence type="ECO:0000313" key="3">
    <source>
        <dbReference type="Proteomes" id="UP001470230"/>
    </source>
</evidence>
<evidence type="ECO:0000313" key="2">
    <source>
        <dbReference type="EMBL" id="KAK8889834.1"/>
    </source>
</evidence>
<sequence>MDQFPVPFESLYYYKTDEGYTVNCPQFKDYYVKKKIYNEHQIRGKSSNNKDIYQICTTDPKMLAKIFSIIYDTEITEEQVLEHTRSASSPSQIPAGKAASAPTPAPESKPKPLPTSNQVSPITVSPVTNAKPAPQSSANNVIPAVKTNSTPVTKPSNDIVADQPKNALTFDSLFYFLRDDGCYVKSELFKERYKKKSLFSTYLITVTTDSQNKGFNKIATREKDKLAKIFSDVLETSITPDQIIQNAKKDPKTLPPPIPAEKTSSSPTNMSVSSSIVPDSKLIQSQASKTSSTPISQMKTASPAPSATETSSTDVIPELSPNTVVLSQNQYEKLLSLLGAASWMTKKKVAKLVFNPNK</sequence>
<feature type="region of interest" description="Disordered" evidence="1">
    <location>
        <begin position="242"/>
        <end position="317"/>
    </location>
</feature>
<feature type="compositionally biased region" description="Low complexity" evidence="1">
    <location>
        <begin position="264"/>
        <end position="275"/>
    </location>
</feature>
<organism evidence="2 3">
    <name type="scientific">Tritrichomonas musculus</name>
    <dbReference type="NCBI Taxonomy" id="1915356"/>
    <lineage>
        <taxon>Eukaryota</taxon>
        <taxon>Metamonada</taxon>
        <taxon>Parabasalia</taxon>
        <taxon>Tritrichomonadida</taxon>
        <taxon>Tritrichomonadidae</taxon>
        <taxon>Tritrichomonas</taxon>
    </lineage>
</organism>
<feature type="compositionally biased region" description="Polar residues" evidence="1">
    <location>
        <begin position="282"/>
        <end position="299"/>
    </location>
</feature>
<feature type="compositionally biased region" description="Low complexity" evidence="1">
    <location>
        <begin position="300"/>
        <end position="313"/>
    </location>
</feature>
<name>A0ABR2KFJ3_9EUKA</name>
<reference evidence="2 3" key="1">
    <citation type="submission" date="2024-04" db="EMBL/GenBank/DDBJ databases">
        <title>Tritrichomonas musculus Genome.</title>
        <authorList>
            <person name="Alves-Ferreira E."/>
            <person name="Grigg M."/>
            <person name="Lorenzi H."/>
            <person name="Galac M."/>
        </authorList>
    </citation>
    <scope>NUCLEOTIDE SEQUENCE [LARGE SCALE GENOMIC DNA]</scope>
    <source>
        <strain evidence="2 3">EAF2021</strain>
    </source>
</reference>
<comment type="caution">
    <text evidence="2">The sequence shown here is derived from an EMBL/GenBank/DDBJ whole genome shotgun (WGS) entry which is preliminary data.</text>
</comment>
<proteinExistence type="predicted"/>
<dbReference type="EMBL" id="JAPFFF010000005">
    <property type="protein sequence ID" value="KAK8889834.1"/>
    <property type="molecule type" value="Genomic_DNA"/>
</dbReference>
<evidence type="ECO:0008006" key="4">
    <source>
        <dbReference type="Google" id="ProtNLM"/>
    </source>
</evidence>
<accession>A0ABR2KFJ3</accession>